<dbReference type="Proteomes" id="UP000095621">
    <property type="component" value="Unassembled WGS sequence"/>
</dbReference>
<accession>A0A174YPB3</accession>
<dbReference type="InterPro" id="IPR017508">
    <property type="entry name" value="HipA_N1"/>
</dbReference>
<dbReference type="EMBL" id="CZBU01000003">
    <property type="protein sequence ID" value="CUQ76963.1"/>
    <property type="molecule type" value="Genomic_DNA"/>
</dbReference>
<dbReference type="RefSeq" id="WP_055215457.1">
    <property type="nucleotide sequence ID" value="NZ_CZBU01000003.1"/>
</dbReference>
<protein>
    <submittedName>
        <fullName evidence="6">Putative DNA-binding transcriptional regulator</fullName>
    </submittedName>
</protein>
<evidence type="ECO:0000256" key="1">
    <source>
        <dbReference type="ARBA" id="ARBA00010164"/>
    </source>
</evidence>
<evidence type="ECO:0000313" key="6">
    <source>
        <dbReference type="EMBL" id="CUQ76963.1"/>
    </source>
</evidence>
<dbReference type="Pfam" id="PF13657">
    <property type="entry name" value="Couple_hipA"/>
    <property type="match status" value="1"/>
</dbReference>
<dbReference type="InterPro" id="IPR012893">
    <property type="entry name" value="HipA-like_C"/>
</dbReference>
<dbReference type="InterPro" id="IPR052028">
    <property type="entry name" value="HipA_Ser/Thr_kinase"/>
</dbReference>
<evidence type="ECO:0000259" key="5">
    <source>
        <dbReference type="Pfam" id="PF13657"/>
    </source>
</evidence>
<keyword evidence="6" id="KW-0238">DNA-binding</keyword>
<keyword evidence="2" id="KW-0808">Transferase</keyword>
<gene>
    <name evidence="6" type="ORF">ERS852490_01330</name>
</gene>
<feature type="domain" description="HipA N-terminal subdomain 1" evidence="5">
    <location>
        <begin position="6"/>
        <end position="116"/>
    </location>
</feature>
<comment type="similarity">
    <text evidence="1">Belongs to the HipA Ser/Thr kinase family.</text>
</comment>
<dbReference type="GO" id="GO:0005829">
    <property type="term" value="C:cytosol"/>
    <property type="evidence" value="ECO:0007669"/>
    <property type="project" value="TreeGrafter"/>
</dbReference>
<reference evidence="6 7" key="1">
    <citation type="submission" date="2015-09" db="EMBL/GenBank/DDBJ databases">
        <authorList>
            <consortium name="Pathogen Informatics"/>
        </authorList>
    </citation>
    <scope>NUCLEOTIDE SEQUENCE [LARGE SCALE GENOMIC DNA]</scope>
    <source>
        <strain evidence="6 7">2789STDY5834875</strain>
    </source>
</reference>
<evidence type="ECO:0000256" key="3">
    <source>
        <dbReference type="ARBA" id="ARBA00022777"/>
    </source>
</evidence>
<name>A0A174YPB3_9FIRM</name>
<dbReference type="PANTHER" id="PTHR37419">
    <property type="entry name" value="SERINE/THREONINE-PROTEIN KINASE TOXIN HIPA"/>
    <property type="match status" value="1"/>
</dbReference>
<evidence type="ECO:0000259" key="4">
    <source>
        <dbReference type="Pfam" id="PF07804"/>
    </source>
</evidence>
<evidence type="ECO:0000256" key="2">
    <source>
        <dbReference type="ARBA" id="ARBA00022679"/>
    </source>
</evidence>
<dbReference type="Gene3D" id="1.10.1070.20">
    <property type="match status" value="1"/>
</dbReference>
<proteinExistence type="inferred from homology"/>
<dbReference type="AlphaFoldDB" id="A0A174YPB3"/>
<dbReference type="PANTHER" id="PTHR37419:SF8">
    <property type="entry name" value="TOXIN YJJJ"/>
    <property type="match status" value="1"/>
</dbReference>
<dbReference type="GO" id="GO:0004674">
    <property type="term" value="F:protein serine/threonine kinase activity"/>
    <property type="evidence" value="ECO:0007669"/>
    <property type="project" value="TreeGrafter"/>
</dbReference>
<organism evidence="6 7">
    <name type="scientific">Lachnospira eligens</name>
    <dbReference type="NCBI Taxonomy" id="39485"/>
    <lineage>
        <taxon>Bacteria</taxon>
        <taxon>Bacillati</taxon>
        <taxon>Bacillota</taxon>
        <taxon>Clostridia</taxon>
        <taxon>Lachnospirales</taxon>
        <taxon>Lachnospiraceae</taxon>
        <taxon>Lachnospira</taxon>
    </lineage>
</organism>
<keyword evidence="3" id="KW-0418">Kinase</keyword>
<evidence type="ECO:0000313" key="7">
    <source>
        <dbReference type="Proteomes" id="UP000095621"/>
    </source>
</evidence>
<dbReference type="Pfam" id="PF07804">
    <property type="entry name" value="HipA_C"/>
    <property type="match status" value="1"/>
</dbReference>
<dbReference type="GO" id="GO:0003677">
    <property type="term" value="F:DNA binding"/>
    <property type="evidence" value="ECO:0007669"/>
    <property type="project" value="UniProtKB-KW"/>
</dbReference>
<sequence>MINTAEVMLWGTRIGIIHMNEANGVVAFEYDKDFLKSNIEVSPIHMPLSERVYEFPELARTAFHGAPGLVADSLPDKFGNKIIDRWLAEQGKSISEFNVIDRLCYTGKRGMGALEYIPATSPFDSTIEDVNISKMVEFASDVLSDRKDKLINLKDNAGYSQLVLLGTSAGGARAKALIAWNEDTGEIKSGQINAGDGFEYWLMKFDGVSKNGDHNLEDSVEYTRIEYGYYLMAKAAGVIMNECRLLEDAGYAHFITKRFDRNNNKKIHMQTLGAISHIDYNIPGLCSYEQAAYYMNRLGIPYSDVEQFYRRMVFNVILINQDDHVKNVSFLMDKNGVWRLSPAYDVTFAYDSSNMWLKAHQMLINGKSSDISYGDLIKCGINMGVSKRKCDAIISYIEDVAKRFSDYMEMAGVREKTCQIMNDIIIINNIRKTGD</sequence>
<feature type="domain" description="HipA-like C-terminal" evidence="4">
    <location>
        <begin position="167"/>
        <end position="401"/>
    </location>
</feature>
<dbReference type="OrthoDB" id="9805913at2"/>